<gene>
    <name evidence="4" type="ORF">KEG57_29355</name>
</gene>
<dbReference type="PANTHER" id="PTHR10579">
    <property type="entry name" value="CALCIUM-ACTIVATED CHLORIDE CHANNEL REGULATOR"/>
    <property type="match status" value="1"/>
</dbReference>
<dbReference type="Proteomes" id="UP001151081">
    <property type="component" value="Unassembled WGS sequence"/>
</dbReference>
<feature type="chain" id="PRO_5040905809" evidence="2">
    <location>
        <begin position="24"/>
        <end position="517"/>
    </location>
</feature>
<dbReference type="Pfam" id="PF00092">
    <property type="entry name" value="VWA"/>
    <property type="match status" value="1"/>
</dbReference>
<dbReference type="AlphaFoldDB" id="A0A9X4AVS4"/>
<dbReference type="InterPro" id="IPR002035">
    <property type="entry name" value="VWF_A"/>
</dbReference>
<dbReference type="PANTHER" id="PTHR10579:SF43">
    <property type="entry name" value="ZINC FINGER (C3HC4-TYPE RING FINGER) FAMILY PROTEIN"/>
    <property type="match status" value="1"/>
</dbReference>
<sequence length="517" mass="54183">MKSSRVAVLAFAGMLLTSLSVYSFTPPGGLPSSPEPTIGAEAIEEDSTTEKTTDATNQIELAHFTAGSTVMIDGRMGHPKVLKNPRGETFLMLEARANGGDRAQTAPQVNLSIVIDRSGSMKGTRLRNAINAAIGAVERLHDGDMVSVVTFDTRTQVVVPAVVIGPSTRSSVVSSISGITLGGDTCISCGIETGMAEMGRSSDGRISRMIVLSDGDANHGLKDVPGFRSLAQRARDRAIGISTVGVDVDYNEKILSAIAVESNGRHYFVENDAALARVFEGEAEALTQAVASGAEVDIDLAPGVELDRVFDRSFRRSGNRITVPLGTFSGGDVKTVLVKLRVPAGSNGELPVATVDMRYKDLVKSEDGRCSGKLGVEVVDANASDLDAVVAGRVNRSETASVLEEANRLFEQGKVAEARRRIESREQALRDSAAKAKTAAPAARAADVAQDFDRQLAVVQQAQSGFAEAPVAAAAPEPAAGPFATPPPAAAPIAPTESRQGRKAVRSNQEAATNMGF</sequence>
<dbReference type="EMBL" id="JAGTJJ010000022">
    <property type="protein sequence ID" value="MDC3984652.1"/>
    <property type="molecule type" value="Genomic_DNA"/>
</dbReference>
<proteinExistence type="predicted"/>
<dbReference type="SUPFAM" id="SSF53300">
    <property type="entry name" value="vWA-like"/>
    <property type="match status" value="1"/>
</dbReference>
<evidence type="ECO:0000313" key="4">
    <source>
        <dbReference type="EMBL" id="MDC3984652.1"/>
    </source>
</evidence>
<reference evidence="4 5" key="1">
    <citation type="submission" date="2021-04" db="EMBL/GenBank/DDBJ databases">
        <title>Genome analysis of Polyangium sp.</title>
        <authorList>
            <person name="Li Y."/>
            <person name="Wang J."/>
        </authorList>
    </citation>
    <scope>NUCLEOTIDE SEQUENCE [LARGE SCALE GENOMIC DNA]</scope>
    <source>
        <strain evidence="4 5">SDU14</strain>
    </source>
</reference>
<comment type="caution">
    <text evidence="4">The sequence shown here is derived from an EMBL/GenBank/DDBJ whole genome shotgun (WGS) entry which is preliminary data.</text>
</comment>
<name>A0A9X4AVS4_9BACT</name>
<keyword evidence="2" id="KW-0732">Signal</keyword>
<dbReference type="InterPro" id="IPR036465">
    <property type="entry name" value="vWFA_dom_sf"/>
</dbReference>
<organism evidence="4 5">
    <name type="scientific">Polyangium jinanense</name>
    <dbReference type="NCBI Taxonomy" id="2829994"/>
    <lineage>
        <taxon>Bacteria</taxon>
        <taxon>Pseudomonadati</taxon>
        <taxon>Myxococcota</taxon>
        <taxon>Polyangia</taxon>
        <taxon>Polyangiales</taxon>
        <taxon>Polyangiaceae</taxon>
        <taxon>Polyangium</taxon>
    </lineage>
</organism>
<dbReference type="RefSeq" id="WP_272459060.1">
    <property type="nucleotide sequence ID" value="NZ_JAGTJJ010000022.1"/>
</dbReference>
<accession>A0A9X4AVS4</accession>
<evidence type="ECO:0000256" key="1">
    <source>
        <dbReference type="SAM" id="MobiDB-lite"/>
    </source>
</evidence>
<dbReference type="Gene3D" id="3.40.50.410">
    <property type="entry name" value="von Willebrand factor, type A domain"/>
    <property type="match status" value="1"/>
</dbReference>
<evidence type="ECO:0000313" key="5">
    <source>
        <dbReference type="Proteomes" id="UP001151081"/>
    </source>
</evidence>
<protein>
    <submittedName>
        <fullName evidence="4">VWA domain-containing protein</fullName>
    </submittedName>
</protein>
<keyword evidence="5" id="KW-1185">Reference proteome</keyword>
<feature type="compositionally biased region" description="Polar residues" evidence="1">
    <location>
        <begin position="506"/>
        <end position="517"/>
    </location>
</feature>
<feature type="signal peptide" evidence="2">
    <location>
        <begin position="1"/>
        <end position="23"/>
    </location>
</feature>
<evidence type="ECO:0000256" key="2">
    <source>
        <dbReference type="SAM" id="SignalP"/>
    </source>
</evidence>
<dbReference type="PROSITE" id="PS50234">
    <property type="entry name" value="VWFA"/>
    <property type="match status" value="1"/>
</dbReference>
<dbReference type="InterPro" id="IPR051266">
    <property type="entry name" value="CLCR"/>
</dbReference>
<evidence type="ECO:0000259" key="3">
    <source>
        <dbReference type="PROSITE" id="PS50234"/>
    </source>
</evidence>
<feature type="region of interest" description="Disordered" evidence="1">
    <location>
        <begin position="477"/>
        <end position="517"/>
    </location>
</feature>
<feature type="domain" description="VWFA" evidence="3">
    <location>
        <begin position="110"/>
        <end position="290"/>
    </location>
</feature>
<dbReference type="SMART" id="SM00327">
    <property type="entry name" value="VWA"/>
    <property type="match status" value="1"/>
</dbReference>